<dbReference type="Proteomes" id="UP000326837">
    <property type="component" value="Chromosome"/>
</dbReference>
<keyword evidence="6" id="KW-1185">Reference proteome</keyword>
<sequence length="696" mass="72268">MPSRATLDSGKAVITLSLQDKVSQGLNKMQSKLAKIGASFRNVGSFGAAGGGFAGIQRLLVGAGAGAALLWPVKLAANLQSATAQFETFTGSADETKRILTSLEKFATVSPYSVETLQEATRTMLGFGVEAGKVIPIVQNLAEVAAGDSEKLSRLALAFGQVQAKGRLMAQEVLQMVEAGFNPLQEISRTTGEDMKSLAKRMESGGIAAGEVAEAFQSATSEGGRFHGLLKRVNGTADGLWARFKAGIALAVRPFGQALLPMFTGFLQAMNDAVPYVANFVRENASLATTVFWTITAIVGGAAALLTIGAAFGLASMAVGGFVSAFAAVSAVIGAMLSPIGLAVTALAALGYWFATSTEMGRTYMAGLFETVTATFGGMADALMAGDVQQAGEVLWAGLQLLWLQGTQGIRETWHNALAGIANVWHSVWGGMLLGVNAVWGMVERSWSHTVEFFASTIDNVGVWFANVWTDIVSATLRATNRVIALFQKMALKIREYTIDIGGSNEVYINKVEKDVAAKNADIVAKAEEEKGNRSGAAAARSAAREAAAEADRNRSRQTDAGAAGIIGGDMNAADSAANKEAQAAIDAARAKVDAAKAAAASSREEAKAAAAEAQAKIDAQATFERDRLDPAIANAGEMAGVGSGGKAIATLDASFASQQFGGRSREVDLLTSIDKNGAKLLERMTFEGGIPGGPG</sequence>
<evidence type="ECO:0000256" key="2">
    <source>
        <dbReference type="SAM" id="MobiDB-lite"/>
    </source>
</evidence>
<dbReference type="EMBL" id="AP021861">
    <property type="protein sequence ID" value="BBO32502.1"/>
    <property type="molecule type" value="Genomic_DNA"/>
</dbReference>
<dbReference type="NCBIfam" id="TIGR02675">
    <property type="entry name" value="tape_meas_nterm"/>
    <property type="match status" value="1"/>
</dbReference>
<reference evidence="6" key="1">
    <citation type="submission" date="2019-10" db="EMBL/GenBank/DDBJ databases">
        <title>Lacipirellula parvula gen. nov., sp. nov., representing a lineage of planctomycetes widespread in freshwater anoxic habitats, and description of the family Lacipirellulaceae.</title>
        <authorList>
            <person name="Dedysh S.N."/>
            <person name="Kulichevskaya I.S."/>
            <person name="Beletsky A.V."/>
            <person name="Rakitin A.L."/>
            <person name="Mardanov A.V."/>
            <person name="Ivanova A.A."/>
            <person name="Saltykova V.X."/>
            <person name="Rijpstra W.I.C."/>
            <person name="Sinninghe Damste J.S."/>
            <person name="Ravin N.V."/>
        </authorList>
    </citation>
    <scope>NUCLEOTIDE SEQUENCE [LARGE SCALE GENOMIC DNA]</scope>
    <source>
        <strain evidence="6">PX69</strain>
    </source>
</reference>
<proteinExistence type="predicted"/>
<gene>
    <name evidence="5" type="ORF">PLANPX_2114</name>
</gene>
<protein>
    <recommendedName>
        <fullName evidence="4">Tape measure protein N-terminal domain-containing protein</fullName>
    </recommendedName>
</protein>
<feature type="transmembrane region" description="Helical" evidence="3">
    <location>
        <begin position="322"/>
        <end position="355"/>
    </location>
</feature>
<keyword evidence="3" id="KW-0812">Transmembrane</keyword>
<organism evidence="5 6">
    <name type="scientific">Lacipirellula parvula</name>
    <dbReference type="NCBI Taxonomy" id="2650471"/>
    <lineage>
        <taxon>Bacteria</taxon>
        <taxon>Pseudomonadati</taxon>
        <taxon>Planctomycetota</taxon>
        <taxon>Planctomycetia</taxon>
        <taxon>Pirellulales</taxon>
        <taxon>Lacipirellulaceae</taxon>
        <taxon>Lacipirellula</taxon>
    </lineage>
</organism>
<evidence type="ECO:0000256" key="1">
    <source>
        <dbReference type="SAM" id="Coils"/>
    </source>
</evidence>
<keyword evidence="3" id="KW-0472">Membrane</keyword>
<feature type="domain" description="Tape measure protein N-terminal" evidence="4">
    <location>
        <begin position="73"/>
        <end position="253"/>
    </location>
</feature>
<feature type="transmembrane region" description="Helical" evidence="3">
    <location>
        <begin position="291"/>
        <end position="315"/>
    </location>
</feature>
<evidence type="ECO:0000313" key="5">
    <source>
        <dbReference type="EMBL" id="BBO32502.1"/>
    </source>
</evidence>
<keyword evidence="1" id="KW-0175">Coiled coil</keyword>
<dbReference type="KEGG" id="lpav:PLANPX_2114"/>
<dbReference type="AlphaFoldDB" id="A0A5K7X9G3"/>
<evidence type="ECO:0000259" key="4">
    <source>
        <dbReference type="Pfam" id="PF20155"/>
    </source>
</evidence>
<feature type="compositionally biased region" description="Basic and acidic residues" evidence="2">
    <location>
        <begin position="543"/>
        <end position="558"/>
    </location>
</feature>
<name>A0A5K7X9G3_9BACT</name>
<evidence type="ECO:0000256" key="3">
    <source>
        <dbReference type="SAM" id="Phobius"/>
    </source>
</evidence>
<dbReference type="InterPro" id="IPR013491">
    <property type="entry name" value="Tape_meas_N"/>
</dbReference>
<dbReference type="Pfam" id="PF20155">
    <property type="entry name" value="TMP_3"/>
    <property type="match status" value="1"/>
</dbReference>
<evidence type="ECO:0000313" key="6">
    <source>
        <dbReference type="Proteomes" id="UP000326837"/>
    </source>
</evidence>
<feature type="region of interest" description="Disordered" evidence="2">
    <location>
        <begin position="528"/>
        <end position="563"/>
    </location>
</feature>
<accession>A0A5K7X9G3</accession>
<keyword evidence="3" id="KW-1133">Transmembrane helix</keyword>
<feature type="coiled-coil region" evidence="1">
    <location>
        <begin position="579"/>
        <end position="617"/>
    </location>
</feature>